<dbReference type="InterPro" id="IPR003690">
    <property type="entry name" value="MTERF"/>
</dbReference>
<keyword evidence="5" id="KW-1185">Reference proteome</keyword>
<evidence type="ECO:0000256" key="3">
    <source>
        <dbReference type="ARBA" id="ARBA00022946"/>
    </source>
</evidence>
<dbReference type="AlphaFoldDB" id="A0AA88AI66"/>
<dbReference type="GO" id="GO:0003676">
    <property type="term" value="F:nucleic acid binding"/>
    <property type="evidence" value="ECO:0007669"/>
    <property type="project" value="InterPro"/>
</dbReference>
<dbReference type="PANTHER" id="PTHR13068">
    <property type="entry name" value="CGI-12 PROTEIN-RELATED"/>
    <property type="match status" value="1"/>
</dbReference>
<dbReference type="Pfam" id="PF02536">
    <property type="entry name" value="mTERF"/>
    <property type="match status" value="2"/>
</dbReference>
<evidence type="ECO:0000256" key="2">
    <source>
        <dbReference type="ARBA" id="ARBA00022472"/>
    </source>
</evidence>
<comment type="similarity">
    <text evidence="1">Belongs to the mTERF family.</text>
</comment>
<evidence type="ECO:0000256" key="1">
    <source>
        <dbReference type="ARBA" id="ARBA00007692"/>
    </source>
</evidence>
<organism evidence="4 5">
    <name type="scientific">Ficus carica</name>
    <name type="common">Common fig</name>
    <dbReference type="NCBI Taxonomy" id="3494"/>
    <lineage>
        <taxon>Eukaryota</taxon>
        <taxon>Viridiplantae</taxon>
        <taxon>Streptophyta</taxon>
        <taxon>Embryophyta</taxon>
        <taxon>Tracheophyta</taxon>
        <taxon>Spermatophyta</taxon>
        <taxon>Magnoliopsida</taxon>
        <taxon>eudicotyledons</taxon>
        <taxon>Gunneridae</taxon>
        <taxon>Pentapetalae</taxon>
        <taxon>rosids</taxon>
        <taxon>fabids</taxon>
        <taxon>Rosales</taxon>
        <taxon>Moraceae</taxon>
        <taxon>Ficeae</taxon>
        <taxon>Ficus</taxon>
    </lineage>
</organism>
<dbReference type="Gene3D" id="1.25.70.10">
    <property type="entry name" value="Transcription termination factor 3, mitochondrial"/>
    <property type="match status" value="1"/>
</dbReference>
<comment type="caution">
    <text evidence="4">The sequence shown here is derived from an EMBL/GenBank/DDBJ whole genome shotgun (WGS) entry which is preliminary data.</text>
</comment>
<dbReference type="FunFam" id="1.25.70.10:FF:000001">
    <property type="entry name" value="Mitochondrial transcription termination factor-like"/>
    <property type="match status" value="1"/>
</dbReference>
<dbReference type="InterPro" id="IPR038538">
    <property type="entry name" value="MTERF_sf"/>
</dbReference>
<protein>
    <submittedName>
        <fullName evidence="4">Uncharacterized protein</fullName>
    </submittedName>
</protein>
<keyword evidence="2" id="KW-0806">Transcription termination</keyword>
<proteinExistence type="inferred from homology"/>
<dbReference type="EMBL" id="BTGU01000023">
    <property type="protein sequence ID" value="GMN46498.1"/>
    <property type="molecule type" value="Genomic_DNA"/>
</dbReference>
<reference evidence="4" key="1">
    <citation type="submission" date="2023-07" db="EMBL/GenBank/DDBJ databases">
        <title>draft genome sequence of fig (Ficus carica).</title>
        <authorList>
            <person name="Takahashi T."/>
            <person name="Nishimura K."/>
        </authorList>
    </citation>
    <scope>NUCLEOTIDE SEQUENCE</scope>
</reference>
<evidence type="ECO:0000313" key="5">
    <source>
        <dbReference type="Proteomes" id="UP001187192"/>
    </source>
</evidence>
<evidence type="ECO:0000313" key="4">
    <source>
        <dbReference type="EMBL" id="GMN46498.1"/>
    </source>
</evidence>
<dbReference type="Proteomes" id="UP001187192">
    <property type="component" value="Unassembled WGS sequence"/>
</dbReference>
<dbReference type="PANTHER" id="PTHR13068:SF166">
    <property type="entry name" value="TRANSCRIPTION TERMINATION FACTOR MTERF15, MITOCHONDRIAL-LIKE"/>
    <property type="match status" value="1"/>
</dbReference>
<keyword evidence="2" id="KW-0805">Transcription regulation</keyword>
<keyword evidence="3" id="KW-0809">Transit peptide</keyword>
<dbReference type="GO" id="GO:0006353">
    <property type="term" value="P:DNA-templated transcription termination"/>
    <property type="evidence" value="ECO:0007669"/>
    <property type="project" value="UniProtKB-KW"/>
</dbReference>
<dbReference type="SMART" id="SM00733">
    <property type="entry name" value="Mterf"/>
    <property type="match status" value="7"/>
</dbReference>
<keyword evidence="2" id="KW-0804">Transcription</keyword>
<sequence length="383" mass="43360">MIFGYSSTRTTSPPNRNLVGFVVGNPDVLSLRLFSSGSNQQPFKISYLINELGLSQQSALKVSKYVNFVTPEKPDKFIKLFKKYGFTQIQISSLVGIFPQLFSLDADKVLLPKLEFFEAKGVSWPKFAKTLSVYPTVLGRSLDKHIVPSYEFLRNFLNSDERAIATVERFPDIIGGDFKNYVSPNIDILREHGVPDSNVAKLIPRTVRIFVSSSDRFREVVEEVVEMGFNPKRLNFVEAVVVILCLSKSTRESKVNAFKKWGWSKEDVLKAFQSFPRCILVSEDKLFGGLDIFMNKMGLRPCLIAKYPAILSLSLKKRVIPRYSVLQALLSKGLVKKNVSLSQLFMASEYKFLQKFVAAHGEEAPELLKLYNEKLNLSNGNRD</sequence>
<name>A0AA88AI66_FICCA</name>
<accession>A0AA88AI66</accession>
<gene>
    <name evidence="4" type="ORF">TIFTF001_015676</name>
</gene>